<dbReference type="PROSITE" id="PS52004">
    <property type="entry name" value="KS3_2"/>
    <property type="match status" value="1"/>
</dbReference>
<gene>
    <name evidence="12" type="ORF">BJ970_006498</name>
</gene>
<dbReference type="InterPro" id="IPR013149">
    <property type="entry name" value="ADH-like_C"/>
</dbReference>
<dbReference type="Pfam" id="PF00698">
    <property type="entry name" value="Acyl_transf_1"/>
    <property type="match status" value="1"/>
</dbReference>
<dbReference type="GO" id="GO:0031177">
    <property type="term" value="F:phosphopantetheine binding"/>
    <property type="evidence" value="ECO:0007669"/>
    <property type="project" value="InterPro"/>
</dbReference>
<protein>
    <submittedName>
        <fullName evidence="12">Acyl transferase domain-containing protein/NADPH:quinone reductase-like Zn-dependent oxidoreductase/acyl carrier protein</fullName>
    </submittedName>
</protein>
<evidence type="ECO:0000256" key="8">
    <source>
        <dbReference type="SAM" id="MobiDB-lite"/>
    </source>
</evidence>
<dbReference type="SUPFAM" id="SSF53335">
    <property type="entry name" value="S-adenosyl-L-methionine-dependent methyltransferases"/>
    <property type="match status" value="1"/>
</dbReference>
<evidence type="ECO:0000313" key="13">
    <source>
        <dbReference type="Proteomes" id="UP000584374"/>
    </source>
</evidence>
<dbReference type="InterPro" id="IPR018201">
    <property type="entry name" value="Ketoacyl_synth_AS"/>
</dbReference>
<dbReference type="InterPro" id="IPR042104">
    <property type="entry name" value="PKS_dehydratase_sf"/>
</dbReference>
<dbReference type="Pfam" id="PF08659">
    <property type="entry name" value="KR"/>
    <property type="match status" value="1"/>
</dbReference>
<dbReference type="Proteomes" id="UP000584374">
    <property type="component" value="Unassembled WGS sequence"/>
</dbReference>
<dbReference type="Pfam" id="PF00550">
    <property type="entry name" value="PP-binding"/>
    <property type="match status" value="1"/>
</dbReference>
<feature type="active site" description="Proton acceptor; for dehydratase activity" evidence="7">
    <location>
        <position position="920"/>
    </location>
</feature>
<dbReference type="Gene3D" id="3.40.50.720">
    <property type="entry name" value="NAD(P)-binding Rossmann-like Domain"/>
    <property type="match status" value="3"/>
</dbReference>
<feature type="region of interest" description="Disordered" evidence="8">
    <location>
        <begin position="2464"/>
        <end position="2489"/>
    </location>
</feature>
<feature type="region of interest" description="N-terminal hotdog fold" evidence="7">
    <location>
        <begin position="891"/>
        <end position="1010"/>
    </location>
</feature>
<dbReference type="InterPro" id="IPR020806">
    <property type="entry name" value="PKS_PP-bd"/>
</dbReference>
<dbReference type="InterPro" id="IPR049552">
    <property type="entry name" value="PKS_DH_N"/>
</dbReference>
<name>A0A840QJ50_9PSEU</name>
<keyword evidence="2" id="KW-0597">Phosphoprotein</keyword>
<dbReference type="GO" id="GO:0006633">
    <property type="term" value="P:fatty acid biosynthetic process"/>
    <property type="evidence" value="ECO:0007669"/>
    <property type="project" value="InterPro"/>
</dbReference>
<dbReference type="Gene3D" id="3.40.366.10">
    <property type="entry name" value="Malonyl-Coenzyme A Acyl Carrier Protein, domain 2"/>
    <property type="match status" value="1"/>
</dbReference>
<dbReference type="InterPro" id="IPR011032">
    <property type="entry name" value="GroES-like_sf"/>
</dbReference>
<accession>A0A840QJ50</accession>
<dbReference type="Pfam" id="PF08240">
    <property type="entry name" value="ADH_N"/>
    <property type="match status" value="1"/>
</dbReference>
<dbReference type="InterPro" id="IPR020807">
    <property type="entry name" value="PKS_DH"/>
</dbReference>
<dbReference type="SMART" id="SM00823">
    <property type="entry name" value="PKS_PP"/>
    <property type="match status" value="1"/>
</dbReference>
<keyword evidence="6" id="KW-0012">Acyltransferase</keyword>
<dbReference type="PANTHER" id="PTHR43775:SF37">
    <property type="entry name" value="SI:DKEY-61P9.11"/>
    <property type="match status" value="1"/>
</dbReference>
<feature type="region of interest" description="C-terminal hotdog fold" evidence="7">
    <location>
        <begin position="1024"/>
        <end position="1169"/>
    </location>
</feature>
<evidence type="ECO:0000313" key="12">
    <source>
        <dbReference type="EMBL" id="MBB5158899.1"/>
    </source>
</evidence>
<dbReference type="PANTHER" id="PTHR43775">
    <property type="entry name" value="FATTY ACID SYNTHASE"/>
    <property type="match status" value="1"/>
</dbReference>
<evidence type="ECO:0000256" key="4">
    <source>
        <dbReference type="ARBA" id="ARBA00022857"/>
    </source>
</evidence>
<dbReference type="SUPFAM" id="SSF50129">
    <property type="entry name" value="GroES-like"/>
    <property type="match status" value="1"/>
</dbReference>
<dbReference type="GO" id="GO:0004312">
    <property type="term" value="F:fatty acid synthase activity"/>
    <property type="evidence" value="ECO:0007669"/>
    <property type="project" value="TreeGrafter"/>
</dbReference>
<dbReference type="InterPro" id="IPR014043">
    <property type="entry name" value="Acyl_transferase_dom"/>
</dbReference>
<evidence type="ECO:0000259" key="11">
    <source>
        <dbReference type="PROSITE" id="PS52019"/>
    </source>
</evidence>
<proteinExistence type="predicted"/>
<dbReference type="Pfam" id="PF02801">
    <property type="entry name" value="Ketoacyl-synt_C"/>
    <property type="match status" value="1"/>
</dbReference>
<dbReference type="SMART" id="SM00825">
    <property type="entry name" value="PKS_KS"/>
    <property type="match status" value="1"/>
</dbReference>
<dbReference type="Pfam" id="PF14765">
    <property type="entry name" value="PS-DH"/>
    <property type="match status" value="1"/>
</dbReference>
<dbReference type="InterPro" id="IPR013154">
    <property type="entry name" value="ADH-like_N"/>
</dbReference>
<dbReference type="Pfam" id="PF00107">
    <property type="entry name" value="ADH_zinc_N"/>
    <property type="match status" value="1"/>
</dbReference>
<feature type="domain" description="PKS/mFAS DH" evidence="11">
    <location>
        <begin position="891"/>
        <end position="1169"/>
    </location>
</feature>
<dbReference type="InterPro" id="IPR057326">
    <property type="entry name" value="KR_dom"/>
</dbReference>
<dbReference type="PROSITE" id="PS00606">
    <property type="entry name" value="KS3_1"/>
    <property type="match status" value="1"/>
</dbReference>
<dbReference type="InterPro" id="IPR050091">
    <property type="entry name" value="PKS_NRPS_Biosynth_Enz"/>
</dbReference>
<evidence type="ECO:0000259" key="10">
    <source>
        <dbReference type="PROSITE" id="PS52004"/>
    </source>
</evidence>
<dbReference type="InterPro" id="IPR016039">
    <property type="entry name" value="Thiolase-like"/>
</dbReference>
<dbReference type="SMART" id="SM00822">
    <property type="entry name" value="PKS_KR"/>
    <property type="match status" value="1"/>
</dbReference>
<dbReference type="InterPro" id="IPR032821">
    <property type="entry name" value="PKS_assoc"/>
</dbReference>
<dbReference type="SUPFAM" id="SSF51735">
    <property type="entry name" value="NAD(P)-binding Rossmann-fold domains"/>
    <property type="match status" value="3"/>
</dbReference>
<feature type="domain" description="Carrier" evidence="9">
    <location>
        <begin position="2383"/>
        <end position="2458"/>
    </location>
</feature>
<sequence>MRHAAETASDALAVVGMSCRLPGGLNSPDEFWSALRAGRDVIGEPPPGRFDPERFLDADPQRPGKTYTFAGGYLADIAGFDAEYFGISPREAHLMDPQQRLLLEMTAEAFDDAGIARSRVAGSDTGVFVGMSDLSYAALQQSVPRVISSHSMSGAALSMAANRLSYVFDLRGPSMTVDTACSSALVAMHQACEGLRTGRLGLAVVGGVNLLLNPYNFVGFSKATMLSKKGRCASFSAEADGYVRAEGGGIVVLKRLCDAVADGDRVHAVVLGSGTNADGRASGALVPAAETQAALLRGVYGGFGIDPDDLVYFEAHGTGTPIGDPVECEAIGRALGTRRGAALPLGSVKTNLGHLEPASGIAGVLKAVLVLRHGTIPASLHADPLDPAIDFDGMGLEVVRAARRVDVRERSVVGVNSFGFGGANAHVILGAAPNAAAAALPADPATRPLPLVVSARTREALVAAVKRTAERLDATPFAEFYDACYTAARRREQHPYRAAVLAETPSAAAELLSALATDDAAPGSGPASTGKRVAFAFAGNGTQWAGMGAQLLREEPVFAVAVREVDAALAPLLGWSVAEKLAATTEPAAMTATEVAQPALFALQVGLVALLAEYGVRPSAVVGYSVGEVAAAHVSGALDLETAARVIVERSRIQGRTAGQGRMAAIGLGAEGARELLAAYGGRLEIAGINAADHVTISGDGESLRALATQLSESDVFVRELDLDYAFHSHVMDPTETDQRGALADIVASRTRVPLVSTVTGAPIEGPELTGDYWWRNIRQPVRFAAAARHLVEQGVDTVVEIGPDAALKPYLRRAGATAVPTMTRSAAGGDAVRAAVATVIANGVEIDWSGYFPLPGRVVDLPAYPWQRERYWQAEPSMWLRSVGDGNTVHPLLGDRVPVAEPTWHNEIERARLPWLGDHLVDDTVVIPAAGYIEMALAAGRQRFDSAAELDTLDIPTACALPWDSEMDMRLQTSLSDEDGVLRIASQSDSKREWRLHARGRVRPRIGRAPNEIDPTAFRESAATRIGGDEFYDRLDATRLSCGPTFRLLHELWTVGDKVLARYSHDLPDNDFEAHPAVLDAALQAGVPLLPGMNESPGAAARTAYLPISIGRARVWARPTPHGFIHVRLRSRVPREVCWDVLVTDESGQVTVEMSECRVRRVGTIADGRPTELVTVPLAAPRHGQEIEASALPEPSEVLTGAEEAIAELRATKGTQVRAVLPLIRRLSACCAVSAFRTLLGDRSEFATVDLMEASVLPKYAKLVDVFVGIAREHGLVTSAGAGTWRIVEAPAPEPVLAEVLWQHPDDAAAAMLYGRFGLHLVDILSGRSDPLDLAFQDSGSEIIEWFYEKASLPAFYNGVARDVVRSIAETIPADRSLRILEVGAGTGGTTSAVLPVVPSDRTSYVFTDVSSSFFPRAQERFADHGFVDYRQLDLNQDFGEQGFAPGQFDLIIASNALHATTELGSALQRLGELLTDGGQLLVYEAHDTSLLALAFGLFDAFWAFTDIDLRTASPLVAADRWPSLLRESGFDDVIQIGLTDDEEPESSVLLARRRRDASPARTRPAGDGVTRWLIAAESPADADLFVKLGRELAEADCVSVDQVEMSTDSDVWFDLVPPGEGPVDVVLLFGAGESEPEDIVRSAAVIRAVADAAQRVDAEVTCWLVLPSAEVEIGSGTVEPVSAAVWGMARSVANESHWMELNRIALERGTDSAADARRLSVELLDPDDEDEIMLTPRGRFVPRLRQRPAGTLPVGADTDRPYTLALRDQGLSYRLAWVESTAPRLGPDEVLVEVRAAALNYRDMMVAVGLLPPVAEAEGHIESEQLLGLECAGVVCETGSQVTDLRVGDRVFGMTVAAFGSHTVASARSVARIPEGMSFAAAATIPIAYLTVHYGLGHLASLAPGETVLVHGAAGGVGLAAIRFAELCGARVIATAGSPAKRDCLRMLGIRHVLDSRSMEFADEVREITGGRGVDVVLNSLSGDGIARGLEVLGTNGRFVELGKRDIYGNSRMLMGTLRKNISFFAVDIGNLPLGRPDLAADQFAEVARRLDAGEYRPLPHQSFAAAGIDDAFRLMQHSRHVGKLVVCFDEPVPVERTALPSLAPDGTYLVTGGLGGFAFAAARRLAERGARHLALVGRRGPATPGAEEKVAELAALGTEVSVYAADVADRDAMRAVFQQIDDGGYPVRGVVHAAMHLDDEILIDLDDDRFRAVLSPKIGGGLVLDELTRGRDLDFFVVFSSGSVAIGNVKQSAYVAANAALEALVRVRRRRGEPALAIQWGAISDVGYAARTGISVAFERFGIGTATAQEALDIFDRLLGCDDPVVTVANFEWGQASEFLPVLKAPRTAGLLPPEIEGTGYRVDQLVERIRAESVEARRRLVDDTLAQLVAVVLQTTPDRLDRNRSLDQMGMDSLMAMELLLKARKQFQVDIPPMALASSVGTISGMGRIILDHLGFGVATEPGEPMNGTGTGDEQGPAATTMSRE</sequence>
<dbReference type="Gene3D" id="3.40.47.10">
    <property type="match status" value="1"/>
</dbReference>
<dbReference type="RefSeq" id="WP_184730963.1">
    <property type="nucleotide sequence ID" value="NZ_JACHIW010000002.1"/>
</dbReference>
<dbReference type="Gene3D" id="3.40.50.150">
    <property type="entry name" value="Vaccinia Virus protein VP39"/>
    <property type="match status" value="1"/>
</dbReference>
<evidence type="ECO:0000256" key="7">
    <source>
        <dbReference type="PROSITE-ProRule" id="PRU01363"/>
    </source>
</evidence>
<dbReference type="InterPro" id="IPR029063">
    <property type="entry name" value="SAM-dependent_MTases_sf"/>
</dbReference>
<dbReference type="Gene3D" id="3.90.180.10">
    <property type="entry name" value="Medium-chain alcohol dehydrogenases, catalytic domain"/>
    <property type="match status" value="1"/>
</dbReference>
<dbReference type="InterPro" id="IPR020841">
    <property type="entry name" value="PKS_Beta-ketoAc_synthase_dom"/>
</dbReference>
<evidence type="ECO:0000256" key="3">
    <source>
        <dbReference type="ARBA" id="ARBA00022679"/>
    </source>
</evidence>
<dbReference type="SMART" id="SM00827">
    <property type="entry name" value="PKS_AT"/>
    <property type="match status" value="1"/>
</dbReference>
<dbReference type="PROSITE" id="PS50075">
    <property type="entry name" value="CARRIER"/>
    <property type="match status" value="1"/>
</dbReference>
<dbReference type="Gene3D" id="3.10.129.110">
    <property type="entry name" value="Polyketide synthase dehydratase"/>
    <property type="match status" value="1"/>
</dbReference>
<dbReference type="InterPro" id="IPR013217">
    <property type="entry name" value="Methyltransf_12"/>
</dbReference>
<dbReference type="CDD" id="cd05195">
    <property type="entry name" value="enoyl_red"/>
    <property type="match status" value="1"/>
</dbReference>
<evidence type="ECO:0000256" key="2">
    <source>
        <dbReference type="ARBA" id="ARBA00022553"/>
    </source>
</evidence>
<dbReference type="SUPFAM" id="SSF53901">
    <property type="entry name" value="Thiolase-like"/>
    <property type="match status" value="1"/>
</dbReference>
<dbReference type="InterPro" id="IPR016036">
    <property type="entry name" value="Malonyl_transacylase_ACP-bd"/>
</dbReference>
<dbReference type="InterPro" id="IPR049551">
    <property type="entry name" value="PKS_DH_C"/>
</dbReference>
<dbReference type="EMBL" id="JACHIW010000002">
    <property type="protein sequence ID" value="MBB5158899.1"/>
    <property type="molecule type" value="Genomic_DNA"/>
</dbReference>
<dbReference type="Gene3D" id="1.10.1200.10">
    <property type="entry name" value="ACP-like"/>
    <property type="match status" value="1"/>
</dbReference>
<dbReference type="SUPFAM" id="SSF52151">
    <property type="entry name" value="FabD/lysophospholipase-like"/>
    <property type="match status" value="1"/>
</dbReference>
<dbReference type="InterPro" id="IPR009081">
    <property type="entry name" value="PP-bd_ACP"/>
</dbReference>
<dbReference type="CDD" id="cd02440">
    <property type="entry name" value="AdoMet_MTases"/>
    <property type="match status" value="1"/>
</dbReference>
<dbReference type="InterPro" id="IPR013968">
    <property type="entry name" value="PKS_KR"/>
</dbReference>
<dbReference type="InterPro" id="IPR049900">
    <property type="entry name" value="PKS_mFAS_DH"/>
</dbReference>
<dbReference type="Pfam" id="PF00109">
    <property type="entry name" value="ketoacyl-synt"/>
    <property type="match status" value="1"/>
</dbReference>
<dbReference type="Pfam" id="PF08242">
    <property type="entry name" value="Methyltransf_12"/>
    <property type="match status" value="1"/>
</dbReference>
<evidence type="ECO:0000256" key="6">
    <source>
        <dbReference type="ARBA" id="ARBA00023315"/>
    </source>
</evidence>
<dbReference type="GO" id="GO:0016491">
    <property type="term" value="F:oxidoreductase activity"/>
    <property type="evidence" value="ECO:0007669"/>
    <property type="project" value="InterPro"/>
</dbReference>
<dbReference type="InterPro" id="IPR036736">
    <property type="entry name" value="ACP-like_sf"/>
</dbReference>
<evidence type="ECO:0000259" key="9">
    <source>
        <dbReference type="PROSITE" id="PS50075"/>
    </source>
</evidence>
<dbReference type="SMART" id="SM00826">
    <property type="entry name" value="PKS_DH"/>
    <property type="match status" value="1"/>
</dbReference>
<dbReference type="InterPro" id="IPR014031">
    <property type="entry name" value="Ketoacyl_synth_C"/>
</dbReference>
<dbReference type="Pfam" id="PF16197">
    <property type="entry name" value="KAsynt_C_assoc"/>
    <property type="match status" value="1"/>
</dbReference>
<dbReference type="SMART" id="SM00829">
    <property type="entry name" value="PKS_ER"/>
    <property type="match status" value="1"/>
</dbReference>
<dbReference type="InterPro" id="IPR016035">
    <property type="entry name" value="Acyl_Trfase/lysoPLipase"/>
</dbReference>
<feature type="domain" description="Ketosynthase family 3 (KS3)" evidence="10">
    <location>
        <begin position="9"/>
        <end position="431"/>
    </location>
</feature>
<dbReference type="GO" id="GO:0004315">
    <property type="term" value="F:3-oxoacyl-[acyl-carrier-protein] synthase activity"/>
    <property type="evidence" value="ECO:0007669"/>
    <property type="project" value="InterPro"/>
</dbReference>
<dbReference type="InterPro" id="IPR001227">
    <property type="entry name" value="Ac_transferase_dom_sf"/>
</dbReference>
<reference evidence="12 13" key="1">
    <citation type="submission" date="2020-08" db="EMBL/GenBank/DDBJ databases">
        <title>Sequencing the genomes of 1000 actinobacteria strains.</title>
        <authorList>
            <person name="Klenk H.-P."/>
        </authorList>
    </citation>
    <scope>NUCLEOTIDE SEQUENCE [LARGE SCALE GENOMIC DNA]</scope>
    <source>
        <strain evidence="12 13">DSM 45584</strain>
    </source>
</reference>
<dbReference type="InterPro" id="IPR036291">
    <property type="entry name" value="NAD(P)-bd_dom_sf"/>
</dbReference>
<dbReference type="SUPFAM" id="SSF47336">
    <property type="entry name" value="ACP-like"/>
    <property type="match status" value="1"/>
</dbReference>
<comment type="caution">
    <text evidence="12">The sequence shown here is derived from an EMBL/GenBank/DDBJ whole genome shotgun (WGS) entry which is preliminary data.</text>
</comment>
<keyword evidence="1" id="KW-0596">Phosphopantetheine</keyword>
<evidence type="ECO:0000256" key="1">
    <source>
        <dbReference type="ARBA" id="ARBA00022450"/>
    </source>
</evidence>
<dbReference type="SUPFAM" id="SSF55048">
    <property type="entry name" value="Probable ACP-binding domain of malonyl-CoA ACP transacylase"/>
    <property type="match status" value="1"/>
</dbReference>
<dbReference type="Gene3D" id="3.30.70.3290">
    <property type="match status" value="1"/>
</dbReference>
<evidence type="ECO:0000256" key="5">
    <source>
        <dbReference type="ARBA" id="ARBA00023268"/>
    </source>
</evidence>
<dbReference type="Pfam" id="PF21089">
    <property type="entry name" value="PKS_DH_N"/>
    <property type="match status" value="1"/>
</dbReference>
<keyword evidence="13" id="KW-1185">Reference proteome</keyword>
<keyword evidence="5" id="KW-0511">Multifunctional enzyme</keyword>
<dbReference type="PROSITE" id="PS52019">
    <property type="entry name" value="PKS_MFAS_DH"/>
    <property type="match status" value="1"/>
</dbReference>
<organism evidence="12 13">
    <name type="scientific">Saccharopolyspora phatthalungensis</name>
    <dbReference type="NCBI Taxonomy" id="664693"/>
    <lineage>
        <taxon>Bacteria</taxon>
        <taxon>Bacillati</taxon>
        <taxon>Actinomycetota</taxon>
        <taxon>Actinomycetes</taxon>
        <taxon>Pseudonocardiales</taxon>
        <taxon>Pseudonocardiaceae</taxon>
        <taxon>Saccharopolyspora</taxon>
    </lineage>
</organism>
<keyword evidence="3 12" id="KW-0808">Transferase</keyword>
<feature type="active site" description="Proton donor; for dehydratase activity" evidence="7">
    <location>
        <position position="1081"/>
    </location>
</feature>
<keyword evidence="4" id="KW-0521">NADP</keyword>
<dbReference type="FunFam" id="3.40.50.720:FF:000209">
    <property type="entry name" value="Polyketide synthase Pks12"/>
    <property type="match status" value="1"/>
</dbReference>
<dbReference type="InterPro" id="IPR014030">
    <property type="entry name" value="Ketoacyl_synth_N"/>
</dbReference>
<dbReference type="CDD" id="cd00833">
    <property type="entry name" value="PKS"/>
    <property type="match status" value="1"/>
</dbReference>
<dbReference type="InterPro" id="IPR020843">
    <property type="entry name" value="ER"/>
</dbReference>